<name>A0A135I8D2_9GAMM</name>
<dbReference type="Gene3D" id="1.10.3210.10">
    <property type="entry name" value="Hypothetical protein af1432"/>
    <property type="match status" value="1"/>
</dbReference>
<protein>
    <submittedName>
        <fullName evidence="2">Signal transduction protein</fullName>
    </submittedName>
</protein>
<dbReference type="SUPFAM" id="SSF109604">
    <property type="entry name" value="HD-domain/PDEase-like"/>
    <property type="match status" value="1"/>
</dbReference>
<dbReference type="InterPro" id="IPR013976">
    <property type="entry name" value="HDOD"/>
</dbReference>
<dbReference type="PANTHER" id="PTHR33525">
    <property type="match status" value="1"/>
</dbReference>
<gene>
    <name evidence="2" type="ORF">ATN88_03415</name>
</gene>
<evidence type="ECO:0000259" key="1">
    <source>
        <dbReference type="PROSITE" id="PS51833"/>
    </source>
</evidence>
<proteinExistence type="predicted"/>
<comment type="caution">
    <text evidence="2">The sequence shown here is derived from an EMBL/GenBank/DDBJ whole genome shotgun (WGS) entry which is preliminary data.</text>
</comment>
<dbReference type="OrthoDB" id="598113at2"/>
<dbReference type="RefSeq" id="WP_067417288.1">
    <property type="nucleotide sequence ID" value="NZ_LNTY01000034.1"/>
</dbReference>
<dbReference type="PROSITE" id="PS51833">
    <property type="entry name" value="HDOD"/>
    <property type="match status" value="1"/>
</dbReference>
<dbReference type="STRING" id="294935.ATN88_03415"/>
<keyword evidence="3" id="KW-1185">Reference proteome</keyword>
<dbReference type="PANTHER" id="PTHR33525:SF3">
    <property type="entry name" value="RIBONUCLEASE Y"/>
    <property type="match status" value="1"/>
</dbReference>
<evidence type="ECO:0000313" key="2">
    <source>
        <dbReference type="EMBL" id="KXF81713.1"/>
    </source>
</evidence>
<feature type="domain" description="HDOD" evidence="1">
    <location>
        <begin position="39"/>
        <end position="239"/>
    </location>
</feature>
<organism evidence="2 3">
    <name type="scientific">Enterovibrio coralii</name>
    <dbReference type="NCBI Taxonomy" id="294935"/>
    <lineage>
        <taxon>Bacteria</taxon>
        <taxon>Pseudomonadati</taxon>
        <taxon>Pseudomonadota</taxon>
        <taxon>Gammaproteobacteria</taxon>
        <taxon>Vibrionales</taxon>
        <taxon>Vibrionaceae</taxon>
        <taxon>Enterovibrio</taxon>
    </lineage>
</organism>
<dbReference type="Pfam" id="PF08668">
    <property type="entry name" value="HDOD"/>
    <property type="match status" value="1"/>
</dbReference>
<dbReference type="InterPro" id="IPR052340">
    <property type="entry name" value="RNase_Y/CdgJ"/>
</dbReference>
<dbReference type="Proteomes" id="UP000070529">
    <property type="component" value="Unassembled WGS sequence"/>
</dbReference>
<accession>A0A135I8D2</accession>
<reference evidence="2 3" key="1">
    <citation type="submission" date="2015-11" db="EMBL/GenBank/DDBJ databases">
        <title>Genomic Taxonomy of the Vibrionaceae.</title>
        <authorList>
            <person name="Gomez-Gil B."/>
            <person name="Enciso-Ibarra J."/>
        </authorList>
    </citation>
    <scope>NUCLEOTIDE SEQUENCE [LARGE SCALE GENOMIC DNA]</scope>
    <source>
        <strain evidence="2 3">CAIM 912</strain>
    </source>
</reference>
<evidence type="ECO:0000313" key="3">
    <source>
        <dbReference type="Proteomes" id="UP000070529"/>
    </source>
</evidence>
<dbReference type="AlphaFoldDB" id="A0A135I8D2"/>
<dbReference type="EMBL" id="LNTY01000034">
    <property type="protein sequence ID" value="KXF81713.1"/>
    <property type="molecule type" value="Genomic_DNA"/>
</dbReference>
<sequence length="306" mass="34631">MDHLSLFWVSPDRNMHLKAIESDFFQRIYRSIKNGTLALPPIPDVVVKLQRVCNEHSTTIRDVAAVLLDDATLTAAVIRSANSAVFSPRTNRPCLDINMAVSRLGIKRVLGIATAHAIQMLKNESAFDVNCNAILKKSAVSSREFASTMALLCQRVRSYDEEHHWLEVEKALLIGLLADIGIYSAVKAYQQYTDEGNYLDFNIASHVFFSLSKETSRFILESWGFDVDFEEVSINKRIRNADEDVTYLDLARMANHLLMFRAKDDDIDEHEVEITLAGAEALYELSNLNEADFRHQLDNIINNCGF</sequence>